<gene>
    <name evidence="3" type="ORF">Goshw_020120</name>
</gene>
<dbReference type="OrthoDB" id="435754at2759"/>
<dbReference type="AlphaFoldDB" id="A0A7J9NE85"/>
<protein>
    <recommendedName>
        <fullName evidence="5">S-RNase</fullName>
    </recommendedName>
</protein>
<dbReference type="InterPro" id="IPR001568">
    <property type="entry name" value="RNase_T2-like"/>
</dbReference>
<dbReference type="GO" id="GO:0003723">
    <property type="term" value="F:RNA binding"/>
    <property type="evidence" value="ECO:0007669"/>
    <property type="project" value="InterPro"/>
</dbReference>
<evidence type="ECO:0000313" key="4">
    <source>
        <dbReference type="Proteomes" id="UP000593576"/>
    </source>
</evidence>
<evidence type="ECO:0000256" key="1">
    <source>
        <dbReference type="ARBA" id="ARBA00007469"/>
    </source>
</evidence>
<proteinExistence type="inferred from homology"/>
<comment type="caution">
    <text evidence="3">The sequence shown here is derived from an EMBL/GenBank/DDBJ whole genome shotgun (WGS) entry which is preliminary data.</text>
</comment>
<evidence type="ECO:0000256" key="2">
    <source>
        <dbReference type="RuleBase" id="RU004328"/>
    </source>
</evidence>
<sequence>MKDWPNLYARQIRKEEDNLEFWKYEWIKHGMCSDDANKPSEYFRDTLTLLPNFKNLRRDLGFKVGDILKNLRDNNYKAPQIVCNSESQLREIRFCYRNNRNKAIDCPNWVGSRTCNKETADIFLPGGAGGTDAVKYNFSYD</sequence>
<dbReference type="PANTHER" id="PTHR11240:SF46">
    <property type="entry name" value="INTRACELLULAR RIBONUCLEASE LX-LIKE"/>
    <property type="match status" value="1"/>
</dbReference>
<dbReference type="PANTHER" id="PTHR11240">
    <property type="entry name" value="RIBONUCLEASE T2"/>
    <property type="match status" value="1"/>
</dbReference>
<accession>A0A7J9NE85</accession>
<dbReference type="Gene3D" id="3.90.730.10">
    <property type="entry name" value="Ribonuclease T2-like"/>
    <property type="match status" value="1"/>
</dbReference>
<dbReference type="InterPro" id="IPR033130">
    <property type="entry name" value="RNase_T2_His_AS_2"/>
</dbReference>
<dbReference type="InterPro" id="IPR036430">
    <property type="entry name" value="RNase_T2-like_sf"/>
</dbReference>
<evidence type="ECO:0000313" key="3">
    <source>
        <dbReference type="EMBL" id="MBA0881457.1"/>
    </source>
</evidence>
<dbReference type="GO" id="GO:0033897">
    <property type="term" value="F:ribonuclease T2 activity"/>
    <property type="evidence" value="ECO:0007669"/>
    <property type="project" value="InterPro"/>
</dbReference>
<organism evidence="3 4">
    <name type="scientific">Gossypium schwendimanii</name>
    <name type="common">Cotton</name>
    <dbReference type="NCBI Taxonomy" id="34291"/>
    <lineage>
        <taxon>Eukaryota</taxon>
        <taxon>Viridiplantae</taxon>
        <taxon>Streptophyta</taxon>
        <taxon>Embryophyta</taxon>
        <taxon>Tracheophyta</taxon>
        <taxon>Spermatophyta</taxon>
        <taxon>Magnoliopsida</taxon>
        <taxon>eudicotyledons</taxon>
        <taxon>Gunneridae</taxon>
        <taxon>Pentapetalae</taxon>
        <taxon>rosids</taxon>
        <taxon>malvids</taxon>
        <taxon>Malvales</taxon>
        <taxon>Malvaceae</taxon>
        <taxon>Malvoideae</taxon>
        <taxon>Gossypium</taxon>
    </lineage>
</organism>
<reference evidence="3 4" key="1">
    <citation type="journal article" date="2019" name="Genome Biol. Evol.">
        <title>Insights into the evolution of the New World diploid cottons (Gossypium, subgenus Houzingenia) based on genome sequencing.</title>
        <authorList>
            <person name="Grover C.E."/>
            <person name="Arick M.A. 2nd"/>
            <person name="Thrash A."/>
            <person name="Conover J.L."/>
            <person name="Sanders W.S."/>
            <person name="Peterson D.G."/>
            <person name="Frelichowski J.E."/>
            <person name="Scheffler J.A."/>
            <person name="Scheffler B.E."/>
            <person name="Wendel J.F."/>
        </authorList>
    </citation>
    <scope>NUCLEOTIDE SEQUENCE [LARGE SCALE GENOMIC DNA]</scope>
    <source>
        <strain evidence="3">1</strain>
        <tissue evidence="3">Leaf</tissue>
    </source>
</reference>
<dbReference type="Pfam" id="PF00445">
    <property type="entry name" value="Ribonuclease_T2"/>
    <property type="match status" value="1"/>
</dbReference>
<feature type="non-terminal residue" evidence="3">
    <location>
        <position position="141"/>
    </location>
</feature>
<evidence type="ECO:0008006" key="5">
    <source>
        <dbReference type="Google" id="ProtNLM"/>
    </source>
</evidence>
<dbReference type="EMBL" id="JABFAF010279301">
    <property type="protein sequence ID" value="MBA0881457.1"/>
    <property type="molecule type" value="Genomic_DNA"/>
</dbReference>
<dbReference type="GO" id="GO:0005576">
    <property type="term" value="C:extracellular region"/>
    <property type="evidence" value="ECO:0007669"/>
    <property type="project" value="TreeGrafter"/>
</dbReference>
<dbReference type="SUPFAM" id="SSF55895">
    <property type="entry name" value="Ribonuclease Rh-like"/>
    <property type="match status" value="1"/>
</dbReference>
<dbReference type="Proteomes" id="UP000593576">
    <property type="component" value="Unassembled WGS sequence"/>
</dbReference>
<dbReference type="PROSITE" id="PS00531">
    <property type="entry name" value="RNASE_T2_2"/>
    <property type="match status" value="1"/>
</dbReference>
<keyword evidence="4" id="KW-1185">Reference proteome</keyword>
<dbReference type="GO" id="GO:0006401">
    <property type="term" value="P:RNA catabolic process"/>
    <property type="evidence" value="ECO:0007669"/>
    <property type="project" value="TreeGrafter"/>
</dbReference>
<comment type="similarity">
    <text evidence="1 2">Belongs to the RNase T2 family.</text>
</comment>
<name>A0A7J9NE85_GOSSC</name>